<name>A0ABR2WLA3_9FUNG</name>
<dbReference type="Proteomes" id="UP001479436">
    <property type="component" value="Unassembled WGS sequence"/>
</dbReference>
<organism evidence="1 2">
    <name type="scientific">Basidiobolus ranarum</name>
    <dbReference type="NCBI Taxonomy" id="34480"/>
    <lineage>
        <taxon>Eukaryota</taxon>
        <taxon>Fungi</taxon>
        <taxon>Fungi incertae sedis</taxon>
        <taxon>Zoopagomycota</taxon>
        <taxon>Entomophthoromycotina</taxon>
        <taxon>Basidiobolomycetes</taxon>
        <taxon>Basidiobolales</taxon>
        <taxon>Basidiobolaceae</taxon>
        <taxon>Basidiobolus</taxon>
    </lineage>
</organism>
<keyword evidence="2" id="KW-1185">Reference proteome</keyword>
<reference evidence="1 2" key="1">
    <citation type="submission" date="2023-04" db="EMBL/GenBank/DDBJ databases">
        <title>Genome of Basidiobolus ranarum AG-B5.</title>
        <authorList>
            <person name="Stajich J.E."/>
            <person name="Carter-House D."/>
            <person name="Gryganskyi A."/>
        </authorList>
    </citation>
    <scope>NUCLEOTIDE SEQUENCE [LARGE SCALE GENOMIC DNA]</scope>
    <source>
        <strain evidence="1 2">AG-B5</strain>
    </source>
</reference>
<accession>A0ABR2WLA3</accession>
<comment type="caution">
    <text evidence="1">The sequence shown here is derived from an EMBL/GenBank/DDBJ whole genome shotgun (WGS) entry which is preliminary data.</text>
</comment>
<evidence type="ECO:0000313" key="2">
    <source>
        <dbReference type="Proteomes" id="UP001479436"/>
    </source>
</evidence>
<proteinExistence type="predicted"/>
<evidence type="ECO:0000313" key="1">
    <source>
        <dbReference type="EMBL" id="KAK9762274.1"/>
    </source>
</evidence>
<gene>
    <name evidence="1" type="ORF">K7432_012157</name>
</gene>
<sequence length="55" mass="6508">MDIAADKHLYYWFFAFEICRKCDPGTVLCYSLELAVNAWLSHSEIRTELVPRKKQ</sequence>
<protein>
    <submittedName>
        <fullName evidence="1">Uncharacterized protein</fullName>
    </submittedName>
</protein>
<dbReference type="EMBL" id="JASJQH010001021">
    <property type="protein sequence ID" value="KAK9762274.1"/>
    <property type="molecule type" value="Genomic_DNA"/>
</dbReference>
<feature type="non-terminal residue" evidence="1">
    <location>
        <position position="55"/>
    </location>
</feature>